<name>A0A0G0NE28_9BACT</name>
<evidence type="ECO:0000313" key="1">
    <source>
        <dbReference type="EMBL" id="KKR11076.1"/>
    </source>
</evidence>
<dbReference type="AlphaFoldDB" id="A0A0G0NE28"/>
<dbReference type="EMBL" id="LBWQ01000041">
    <property type="protein sequence ID" value="KKR11076.1"/>
    <property type="molecule type" value="Genomic_DNA"/>
</dbReference>
<comment type="caution">
    <text evidence="1">The sequence shown here is derived from an EMBL/GenBank/DDBJ whole genome shotgun (WGS) entry which is preliminary data.</text>
</comment>
<reference evidence="1 2" key="1">
    <citation type="journal article" date="2015" name="Nature">
        <title>rRNA introns, odd ribosomes, and small enigmatic genomes across a large radiation of phyla.</title>
        <authorList>
            <person name="Brown C.T."/>
            <person name="Hug L.A."/>
            <person name="Thomas B.C."/>
            <person name="Sharon I."/>
            <person name="Castelle C.J."/>
            <person name="Singh A."/>
            <person name="Wilkins M.J."/>
            <person name="Williams K.H."/>
            <person name="Banfield J.F."/>
        </authorList>
    </citation>
    <scope>NUCLEOTIDE SEQUENCE [LARGE SCALE GENOMIC DNA]</scope>
</reference>
<dbReference type="Proteomes" id="UP000034690">
    <property type="component" value="Unassembled WGS sequence"/>
</dbReference>
<evidence type="ECO:0000313" key="2">
    <source>
        <dbReference type="Proteomes" id="UP000034690"/>
    </source>
</evidence>
<proteinExistence type="predicted"/>
<sequence length="81" mass="9923">MDKINSFLDKYQNIKLKDFELKEFFSKLVKEKTGLEIKPKDIRVNNYQLKIISKSLYKNEIILNKRFFLKHLERFKIKDLI</sequence>
<protein>
    <submittedName>
        <fullName evidence="1">Uncharacterized protein</fullName>
    </submittedName>
</protein>
<organism evidence="1 2">
    <name type="scientific">Candidatus Woesebacteria bacterium GW2011_GWA1_39_21b</name>
    <dbReference type="NCBI Taxonomy" id="1618551"/>
    <lineage>
        <taxon>Bacteria</taxon>
        <taxon>Candidatus Woeseibacteriota</taxon>
    </lineage>
</organism>
<accession>A0A0G0NE28</accession>
<gene>
    <name evidence="1" type="ORF">UT40_C0041G0007</name>
</gene>